<dbReference type="GeneID" id="25263869"/>
<dbReference type="GO" id="GO:0005666">
    <property type="term" value="C:RNA polymerase III complex"/>
    <property type="evidence" value="ECO:0007669"/>
    <property type="project" value="TreeGrafter"/>
</dbReference>
<dbReference type="SUPFAM" id="SSF55257">
    <property type="entry name" value="RBP11-like subunits of RNA polymerase"/>
    <property type="match status" value="1"/>
</dbReference>
<feature type="region of interest" description="Disordered" evidence="7">
    <location>
        <begin position="137"/>
        <end position="160"/>
    </location>
</feature>
<keyword evidence="10" id="KW-1185">Reference proteome</keyword>
<organism evidence="9 10">
    <name type="scientific">Tilletiaria anomala (strain ATCC 24038 / CBS 436.72 / UBC 951)</name>
    <dbReference type="NCBI Taxonomy" id="1037660"/>
    <lineage>
        <taxon>Eukaryota</taxon>
        <taxon>Fungi</taxon>
        <taxon>Dikarya</taxon>
        <taxon>Basidiomycota</taxon>
        <taxon>Ustilaginomycotina</taxon>
        <taxon>Exobasidiomycetes</taxon>
        <taxon>Georgefischeriales</taxon>
        <taxon>Tilletiariaceae</taxon>
        <taxon>Tilletiaria</taxon>
    </lineage>
</organism>
<dbReference type="GO" id="GO:0055029">
    <property type="term" value="C:nuclear DNA-directed RNA polymerase complex"/>
    <property type="evidence" value="ECO:0007669"/>
    <property type="project" value="UniProtKB-ARBA"/>
</dbReference>
<comment type="caution">
    <text evidence="9">The sequence shown here is derived from an EMBL/GenBank/DDBJ whole genome shotgun (WGS) entry which is preliminary data.</text>
</comment>
<evidence type="ECO:0000256" key="5">
    <source>
        <dbReference type="ARBA" id="ARBA00023242"/>
    </source>
</evidence>
<proteinExistence type="inferred from homology"/>
<comment type="subcellular location">
    <subcellularLocation>
        <location evidence="1">Nucleus</location>
    </subcellularLocation>
</comment>
<dbReference type="FunCoup" id="A0A066WES0">
    <property type="interactions" value="195"/>
</dbReference>
<dbReference type="InterPro" id="IPR009025">
    <property type="entry name" value="RBP11-like_dimer"/>
</dbReference>
<evidence type="ECO:0000313" key="9">
    <source>
        <dbReference type="EMBL" id="KDN52256.1"/>
    </source>
</evidence>
<keyword evidence="4" id="KW-0804">Transcription</keyword>
<dbReference type="InterPro" id="IPR008193">
    <property type="entry name" value="RNA_pol_Rpb11_13-16kDa_CS"/>
</dbReference>
<dbReference type="GO" id="GO:0006362">
    <property type="term" value="P:transcription elongation by RNA polymerase I"/>
    <property type="evidence" value="ECO:0007669"/>
    <property type="project" value="TreeGrafter"/>
</dbReference>
<dbReference type="PANTHER" id="PTHR13946:SF28">
    <property type="entry name" value="DNA-DIRECTED RNA POLYMERASES I AND III SUBUNIT RPAC2"/>
    <property type="match status" value="1"/>
</dbReference>
<evidence type="ECO:0000256" key="3">
    <source>
        <dbReference type="ARBA" id="ARBA00022478"/>
    </source>
</evidence>
<dbReference type="EMBL" id="JMSN01000012">
    <property type="protein sequence ID" value="KDN52256.1"/>
    <property type="molecule type" value="Genomic_DNA"/>
</dbReference>
<dbReference type="GO" id="GO:0006383">
    <property type="term" value="P:transcription by RNA polymerase III"/>
    <property type="evidence" value="ECO:0007669"/>
    <property type="project" value="TreeGrafter"/>
</dbReference>
<evidence type="ECO:0000256" key="4">
    <source>
        <dbReference type="ARBA" id="ARBA00023163"/>
    </source>
</evidence>
<evidence type="ECO:0000259" key="8">
    <source>
        <dbReference type="Pfam" id="PF13656"/>
    </source>
</evidence>
<keyword evidence="3" id="KW-0240">DNA-directed RNA polymerase</keyword>
<dbReference type="PANTHER" id="PTHR13946">
    <property type="entry name" value="DNA-DIRECTED RNA POLYMERASE I,II,III"/>
    <property type="match status" value="1"/>
</dbReference>
<dbReference type="OMA" id="IHLRVQM"/>
<evidence type="ECO:0000256" key="7">
    <source>
        <dbReference type="SAM" id="MobiDB-lite"/>
    </source>
</evidence>
<feature type="domain" description="DNA-directed RNA polymerase RBP11-like dimerisation" evidence="8">
    <location>
        <begin position="35"/>
        <end position="102"/>
    </location>
</feature>
<name>A0A066WES0_TILAU</name>
<sequence length="160" mass="18317">MRQLAMTDAEGDFVPTALEHKISILPGAEQDLSAVTFCIMDEDHTLGNVLRWMIMKDPQVEFCGYSIPHPSESKIHLRIQMYDRRSSIKALRSALSNLNELFLSIGTAYERDYAAGNFERYEEPQLDLDQLRLDAAEGRRRRAEAQQEKKSKDISQRAKA</sequence>
<dbReference type="FunFam" id="3.30.1360.10:FF:000006">
    <property type="entry name" value="DNA-directed RNA polymerases I and III subunit RPAC2"/>
    <property type="match status" value="1"/>
</dbReference>
<protein>
    <recommendedName>
        <fullName evidence="2">DNA-directed RNA polymerases I and III subunit RPAC2</fullName>
    </recommendedName>
</protein>
<dbReference type="GO" id="GO:0003899">
    <property type="term" value="F:DNA-directed RNA polymerase activity"/>
    <property type="evidence" value="ECO:0007669"/>
    <property type="project" value="InterPro"/>
</dbReference>
<evidence type="ECO:0000256" key="6">
    <source>
        <dbReference type="ARBA" id="ARBA00025751"/>
    </source>
</evidence>
<comment type="similarity">
    <text evidence="6">Belongs to the archaeal Rpo11/eukaryotic RPB11/RPC19 RNA polymerase subunit family.</text>
</comment>
<dbReference type="OrthoDB" id="510325at2759"/>
<reference evidence="9 10" key="1">
    <citation type="submission" date="2014-05" db="EMBL/GenBank/DDBJ databases">
        <title>Draft genome sequence of a rare smut relative, Tilletiaria anomala UBC 951.</title>
        <authorList>
            <consortium name="DOE Joint Genome Institute"/>
            <person name="Toome M."/>
            <person name="Kuo A."/>
            <person name="Henrissat B."/>
            <person name="Lipzen A."/>
            <person name="Tritt A."/>
            <person name="Yoshinaga Y."/>
            <person name="Zane M."/>
            <person name="Barry K."/>
            <person name="Grigoriev I.V."/>
            <person name="Spatafora J.W."/>
            <person name="Aimea M.C."/>
        </authorList>
    </citation>
    <scope>NUCLEOTIDE SEQUENCE [LARGE SCALE GENOMIC DNA]</scope>
    <source>
        <strain evidence="9 10">UBC 951</strain>
    </source>
</reference>
<dbReference type="HOGENOM" id="CLU_090381_1_0_1"/>
<dbReference type="Gene3D" id="3.30.1360.10">
    <property type="entry name" value="RNA polymerase, RBP11-like subunit"/>
    <property type="match status" value="1"/>
</dbReference>
<dbReference type="Pfam" id="PF13656">
    <property type="entry name" value="RNA_pol_L_2"/>
    <property type="match status" value="1"/>
</dbReference>
<dbReference type="InParanoid" id="A0A066WES0"/>
<evidence type="ECO:0000256" key="1">
    <source>
        <dbReference type="ARBA" id="ARBA00004123"/>
    </source>
</evidence>
<dbReference type="GO" id="GO:0005736">
    <property type="term" value="C:RNA polymerase I complex"/>
    <property type="evidence" value="ECO:0007669"/>
    <property type="project" value="TreeGrafter"/>
</dbReference>
<keyword evidence="5" id="KW-0539">Nucleus</keyword>
<accession>A0A066WES0</accession>
<evidence type="ECO:0000256" key="2">
    <source>
        <dbReference type="ARBA" id="ARBA00022079"/>
    </source>
</evidence>
<evidence type="ECO:0000313" key="10">
    <source>
        <dbReference type="Proteomes" id="UP000027361"/>
    </source>
</evidence>
<dbReference type="AlphaFoldDB" id="A0A066WES0"/>
<dbReference type="GO" id="GO:0046983">
    <property type="term" value="F:protein dimerization activity"/>
    <property type="evidence" value="ECO:0007669"/>
    <property type="project" value="InterPro"/>
</dbReference>
<gene>
    <name evidence="9" type="ORF">K437DRAFT_254446</name>
</gene>
<dbReference type="STRING" id="1037660.A0A066WES0"/>
<dbReference type="HAMAP" id="MF_00261">
    <property type="entry name" value="RNApol_arch_Rpo11"/>
    <property type="match status" value="1"/>
</dbReference>
<dbReference type="PROSITE" id="PS01154">
    <property type="entry name" value="RNA_POL_L_13KD"/>
    <property type="match status" value="1"/>
</dbReference>
<dbReference type="Proteomes" id="UP000027361">
    <property type="component" value="Unassembled WGS sequence"/>
</dbReference>
<dbReference type="RefSeq" id="XP_013245103.1">
    <property type="nucleotide sequence ID" value="XM_013389649.1"/>
</dbReference>
<dbReference type="InterPro" id="IPR036603">
    <property type="entry name" value="RBP11-like"/>
</dbReference>
<dbReference type="InterPro" id="IPR033898">
    <property type="entry name" value="RNAP_AC19"/>
</dbReference>
<dbReference type="InterPro" id="IPR022905">
    <property type="entry name" value="Rpo11-like"/>
</dbReference>
<dbReference type="CDD" id="cd07029">
    <property type="entry name" value="RNAP_I_III_AC19"/>
    <property type="match status" value="1"/>
</dbReference>
<dbReference type="GO" id="GO:0003677">
    <property type="term" value="F:DNA binding"/>
    <property type="evidence" value="ECO:0007669"/>
    <property type="project" value="InterPro"/>
</dbReference>